<protein>
    <submittedName>
        <fullName evidence="1">Uncharacterized protein</fullName>
    </submittedName>
</protein>
<dbReference type="HOGENOM" id="CLU_1709638_0_0_0"/>
<evidence type="ECO:0000313" key="2">
    <source>
        <dbReference type="Proteomes" id="UP000030700"/>
    </source>
</evidence>
<reference evidence="1 2" key="1">
    <citation type="journal article" date="2015" name="PeerJ">
        <title>First genomic representation of candidate bacterial phylum KSB3 points to enhanced environmental sensing as a trigger of wastewater bulking.</title>
        <authorList>
            <person name="Sekiguchi Y."/>
            <person name="Ohashi A."/>
            <person name="Parks D.H."/>
            <person name="Yamauchi T."/>
            <person name="Tyson G.W."/>
            <person name="Hugenholtz P."/>
        </authorList>
    </citation>
    <scope>NUCLEOTIDE SEQUENCE [LARGE SCALE GENOMIC DNA]</scope>
</reference>
<organism evidence="1 2">
    <name type="scientific">Candidatus Moduliflexus flocculans</name>
    <dbReference type="NCBI Taxonomy" id="1499966"/>
    <lineage>
        <taxon>Bacteria</taxon>
        <taxon>Candidatus Moduliflexota</taxon>
        <taxon>Candidatus Moduliflexia</taxon>
        <taxon>Candidatus Moduliflexales</taxon>
        <taxon>Candidatus Moduliflexaceae</taxon>
    </lineage>
</organism>
<dbReference type="EMBL" id="DF820455">
    <property type="protein sequence ID" value="GAK48876.1"/>
    <property type="molecule type" value="Genomic_DNA"/>
</dbReference>
<proteinExistence type="predicted"/>
<dbReference type="Proteomes" id="UP000030700">
    <property type="component" value="Unassembled WGS sequence"/>
</dbReference>
<evidence type="ECO:0000313" key="1">
    <source>
        <dbReference type="EMBL" id="GAK48876.1"/>
    </source>
</evidence>
<gene>
    <name evidence="1" type="ORF">U14_00087</name>
</gene>
<accession>A0A0S6VTI1</accession>
<sequence>MNMLAAQTQTTNSNPYYQIQMFQHSPRQKAKKITPPDVSFEVSTRRRDTAVWRLLCLEDRVDTTDLQAYWEVMDAMMEMSVESAVFLLQTMYEYHIRALTSAEKARLYPGVSHPLYRLEYVDERGGRRDVCAGSLVDEAIDLLYEEAERMVQR</sequence>
<dbReference type="AlphaFoldDB" id="A0A0S6VTI1"/>
<name>A0A0S6VTI1_9BACT</name>
<keyword evidence="2" id="KW-1185">Reference proteome</keyword>